<keyword evidence="2" id="KW-0472">Membrane</keyword>
<comment type="similarity">
    <text evidence="1">Belongs to the EamA transporter family.</text>
</comment>
<dbReference type="GO" id="GO:0016020">
    <property type="term" value="C:membrane"/>
    <property type="evidence" value="ECO:0007669"/>
    <property type="project" value="InterPro"/>
</dbReference>
<dbReference type="RefSeq" id="WP_142549985.1">
    <property type="nucleotide sequence ID" value="NZ_VIFX01000001.1"/>
</dbReference>
<feature type="transmembrane region" description="Helical" evidence="2">
    <location>
        <begin position="141"/>
        <end position="160"/>
    </location>
</feature>
<keyword evidence="2" id="KW-0812">Transmembrane</keyword>
<organism evidence="4 5">
    <name type="scientific">Mycolicibacterium hodleri</name>
    <dbReference type="NCBI Taxonomy" id="49897"/>
    <lineage>
        <taxon>Bacteria</taxon>
        <taxon>Bacillati</taxon>
        <taxon>Actinomycetota</taxon>
        <taxon>Actinomycetes</taxon>
        <taxon>Mycobacteriales</taxon>
        <taxon>Mycobacteriaceae</taxon>
        <taxon>Mycolicibacterium</taxon>
    </lineage>
</organism>
<name>A0A544W8P9_9MYCO</name>
<evidence type="ECO:0000313" key="4">
    <source>
        <dbReference type="EMBL" id="TQR88617.1"/>
    </source>
</evidence>
<dbReference type="InterPro" id="IPR037185">
    <property type="entry name" value="EmrE-like"/>
</dbReference>
<dbReference type="SUPFAM" id="SSF103481">
    <property type="entry name" value="Multidrug resistance efflux transporter EmrE"/>
    <property type="match status" value="2"/>
</dbReference>
<dbReference type="InterPro" id="IPR000620">
    <property type="entry name" value="EamA_dom"/>
</dbReference>
<dbReference type="Proteomes" id="UP000315759">
    <property type="component" value="Unassembled WGS sequence"/>
</dbReference>
<proteinExistence type="inferred from homology"/>
<accession>A0A544W8P9</accession>
<evidence type="ECO:0000256" key="2">
    <source>
        <dbReference type="SAM" id="Phobius"/>
    </source>
</evidence>
<feature type="transmembrane region" description="Helical" evidence="2">
    <location>
        <begin position="35"/>
        <end position="55"/>
    </location>
</feature>
<feature type="transmembrane region" description="Helical" evidence="2">
    <location>
        <begin position="67"/>
        <end position="85"/>
    </location>
</feature>
<feature type="transmembrane region" description="Helical" evidence="2">
    <location>
        <begin position="257"/>
        <end position="274"/>
    </location>
</feature>
<keyword evidence="2" id="KW-1133">Transmembrane helix</keyword>
<keyword evidence="5" id="KW-1185">Reference proteome</keyword>
<feature type="transmembrane region" description="Helical" evidence="2">
    <location>
        <begin position="172"/>
        <end position="195"/>
    </location>
</feature>
<comment type="caution">
    <text evidence="4">The sequence shown here is derived from an EMBL/GenBank/DDBJ whole genome shotgun (WGS) entry which is preliminary data.</text>
</comment>
<reference evidence="4 5" key="1">
    <citation type="submission" date="2018-10" db="EMBL/GenBank/DDBJ databases">
        <title>Draft genome of Mycobacterium hodleri strain B.</title>
        <authorList>
            <person name="Amande T.J."/>
            <person name="Mcgenity T.J."/>
        </authorList>
    </citation>
    <scope>NUCLEOTIDE SEQUENCE [LARGE SCALE GENOMIC DNA]</scope>
    <source>
        <strain evidence="4 5">B</strain>
    </source>
</reference>
<dbReference type="EMBL" id="VIFX01000001">
    <property type="protein sequence ID" value="TQR88617.1"/>
    <property type="molecule type" value="Genomic_DNA"/>
</dbReference>
<evidence type="ECO:0000259" key="3">
    <source>
        <dbReference type="Pfam" id="PF00892"/>
    </source>
</evidence>
<dbReference type="AlphaFoldDB" id="A0A544W8P9"/>
<dbReference type="Pfam" id="PF00892">
    <property type="entry name" value="EamA"/>
    <property type="match status" value="1"/>
</dbReference>
<feature type="domain" description="EamA" evidence="3">
    <location>
        <begin position="142"/>
        <end position="269"/>
    </location>
</feature>
<sequence>MGMNQARTGVLMASGAMLCVQAGLALSLGLVDQIGVEGAAWLRLTWAGILLLVIVRPRPSAFTRTTFLTCVLLGVVTAAVTLLFMASIARIPLGTASALEFLGPLGVAVAKGRGKSRLVWPGLAAVGVALLTQPWAGAVDLVGVAYALGAAVCWGCYILLTQRVGDGVEGINGLAVSMGVAAIFSTLVVGTSVIPRITPEILLFGIGLAILLPVVPFTLEMMALRRLTTASFGTLMSIEPAFAMAIGFLVLSQAPDGAGVLGICLVVAAGIGAARSGARPPVLVDVT</sequence>
<feature type="transmembrane region" description="Helical" evidence="2">
    <location>
        <begin position="231"/>
        <end position="251"/>
    </location>
</feature>
<evidence type="ECO:0000313" key="5">
    <source>
        <dbReference type="Proteomes" id="UP000315759"/>
    </source>
</evidence>
<feature type="transmembrane region" description="Helical" evidence="2">
    <location>
        <begin position="201"/>
        <end position="219"/>
    </location>
</feature>
<protein>
    <submittedName>
        <fullName evidence="4">EamA family transporter</fullName>
    </submittedName>
</protein>
<evidence type="ECO:0000256" key="1">
    <source>
        <dbReference type="ARBA" id="ARBA00007362"/>
    </source>
</evidence>
<gene>
    <name evidence="4" type="ORF">D8S82_01005</name>
</gene>